<dbReference type="GO" id="GO:0003677">
    <property type="term" value="F:DNA binding"/>
    <property type="evidence" value="ECO:0007669"/>
    <property type="project" value="InterPro"/>
</dbReference>
<sequence>MVGNEGFVGVELLLGGGSTPSRAIVRTAGEVLGLPAETLRDEIARGPLATHLLLRYTMTLIDQVAQTAVCNRHHSLDQRHCRWLLMSLDRTQGNEVVATQGLIANMLGVRREGVTEVAFAMQRLGLIHYVRGRILVLDRRGLERRTCECYAVVEREYHRLLPGRVATPVPQWSTVGPWNQTTVPNNLPTPAVIAMARAPQKKTRHAPAKTLAPPALAATPPNKARNARDIPAVHGITCVAGAAAATAIGSSAPAAKLAHEAKAA</sequence>
<dbReference type="InParanoid" id="A0A4R6QU74"/>
<organism evidence="2 3">
    <name type="scientific">Roseateles toxinivorans</name>
    <dbReference type="NCBI Taxonomy" id="270368"/>
    <lineage>
        <taxon>Bacteria</taxon>
        <taxon>Pseudomonadati</taxon>
        <taxon>Pseudomonadota</taxon>
        <taxon>Betaproteobacteria</taxon>
        <taxon>Burkholderiales</taxon>
        <taxon>Sphaerotilaceae</taxon>
        <taxon>Roseateles</taxon>
    </lineage>
</organism>
<dbReference type="InterPro" id="IPR012318">
    <property type="entry name" value="HTH_CRP"/>
</dbReference>
<dbReference type="Pfam" id="PF13545">
    <property type="entry name" value="HTH_Crp_2"/>
    <property type="match status" value="1"/>
</dbReference>
<evidence type="ECO:0000313" key="3">
    <source>
        <dbReference type="Proteomes" id="UP000295361"/>
    </source>
</evidence>
<dbReference type="GO" id="GO:0006355">
    <property type="term" value="P:regulation of DNA-templated transcription"/>
    <property type="evidence" value="ECO:0007669"/>
    <property type="project" value="InterPro"/>
</dbReference>
<reference evidence="2 3" key="1">
    <citation type="submission" date="2019-03" db="EMBL/GenBank/DDBJ databases">
        <title>Genomic Encyclopedia of Type Strains, Phase IV (KMG-IV): sequencing the most valuable type-strain genomes for metagenomic binning, comparative biology and taxonomic classification.</title>
        <authorList>
            <person name="Goeker M."/>
        </authorList>
    </citation>
    <scope>NUCLEOTIDE SEQUENCE [LARGE SCALE GENOMIC DNA]</scope>
    <source>
        <strain evidence="2 3">DSM 16998</strain>
    </source>
</reference>
<name>A0A4R6QU74_9BURK</name>
<dbReference type="SUPFAM" id="SSF46785">
    <property type="entry name" value="Winged helix' DNA-binding domain"/>
    <property type="match status" value="1"/>
</dbReference>
<dbReference type="InterPro" id="IPR014710">
    <property type="entry name" value="RmlC-like_jellyroll"/>
</dbReference>
<keyword evidence="3" id="KW-1185">Reference proteome</keyword>
<gene>
    <name evidence="2" type="ORF">DES47_101767</name>
</gene>
<evidence type="ECO:0000313" key="2">
    <source>
        <dbReference type="EMBL" id="TDP74703.1"/>
    </source>
</evidence>
<evidence type="ECO:0000259" key="1">
    <source>
        <dbReference type="Pfam" id="PF13545"/>
    </source>
</evidence>
<comment type="caution">
    <text evidence="2">The sequence shown here is derived from an EMBL/GenBank/DDBJ whole genome shotgun (WGS) entry which is preliminary data.</text>
</comment>
<dbReference type="Gene3D" id="2.60.120.10">
    <property type="entry name" value="Jelly Rolls"/>
    <property type="match status" value="1"/>
</dbReference>
<dbReference type="AlphaFoldDB" id="A0A4R6QU74"/>
<dbReference type="Proteomes" id="UP000295361">
    <property type="component" value="Unassembled WGS sequence"/>
</dbReference>
<proteinExistence type="predicted"/>
<protein>
    <submittedName>
        <fullName evidence="2">Crp-like helix-turn-helix protein</fullName>
    </submittedName>
</protein>
<feature type="domain" description="HTH crp-type" evidence="1">
    <location>
        <begin position="78"/>
        <end position="144"/>
    </location>
</feature>
<dbReference type="EMBL" id="SNXS01000001">
    <property type="protein sequence ID" value="TDP74703.1"/>
    <property type="molecule type" value="Genomic_DNA"/>
</dbReference>
<dbReference type="InterPro" id="IPR036390">
    <property type="entry name" value="WH_DNA-bd_sf"/>
</dbReference>
<accession>A0A4R6QU74</accession>